<reference evidence="1 2" key="1">
    <citation type="submission" date="2024-07" db="EMBL/GenBank/DDBJ databases">
        <title>Section-level genome sequencing and comparative genomics of Aspergillus sections Usti and Cavernicolus.</title>
        <authorList>
            <consortium name="Lawrence Berkeley National Laboratory"/>
            <person name="Nybo J.L."/>
            <person name="Vesth T.C."/>
            <person name="Theobald S."/>
            <person name="Frisvad J.C."/>
            <person name="Larsen T.O."/>
            <person name="Kjaerboelling I."/>
            <person name="Rothschild-Mancinelli K."/>
            <person name="Lyhne E.K."/>
            <person name="Kogle M.E."/>
            <person name="Barry K."/>
            <person name="Clum A."/>
            <person name="Na H."/>
            <person name="Ledsgaard L."/>
            <person name="Lin J."/>
            <person name="Lipzen A."/>
            <person name="Kuo A."/>
            <person name="Riley R."/>
            <person name="Mondo S."/>
            <person name="LaButti K."/>
            <person name="Haridas S."/>
            <person name="Pangalinan J."/>
            <person name="Salamov A.A."/>
            <person name="Simmons B.A."/>
            <person name="Magnuson J.K."/>
            <person name="Chen J."/>
            <person name="Drula E."/>
            <person name="Henrissat B."/>
            <person name="Wiebenga A."/>
            <person name="Lubbers R.J."/>
            <person name="Gomes A.C."/>
            <person name="Macurrencykelacurrency M.R."/>
            <person name="Stajich J."/>
            <person name="Grigoriev I.V."/>
            <person name="Mortensen U.H."/>
            <person name="De vries R.P."/>
            <person name="Baker S.E."/>
            <person name="Andersen M.R."/>
        </authorList>
    </citation>
    <scope>NUCLEOTIDE SEQUENCE [LARGE SCALE GENOMIC DNA]</scope>
    <source>
        <strain evidence="1 2">CBS 756.74</strain>
    </source>
</reference>
<evidence type="ECO:0000313" key="2">
    <source>
        <dbReference type="Proteomes" id="UP001610444"/>
    </source>
</evidence>
<comment type="caution">
    <text evidence="1">The sequence shown here is derived from an EMBL/GenBank/DDBJ whole genome shotgun (WGS) entry which is preliminary data.</text>
</comment>
<proteinExistence type="predicted"/>
<dbReference type="SUPFAM" id="SSF56112">
    <property type="entry name" value="Protein kinase-like (PK-like)"/>
    <property type="match status" value="1"/>
</dbReference>
<gene>
    <name evidence="1" type="ORF">BJX68DRAFT_266728</name>
</gene>
<keyword evidence="2" id="KW-1185">Reference proteome</keyword>
<dbReference type="Proteomes" id="UP001610444">
    <property type="component" value="Unassembled WGS sequence"/>
</dbReference>
<protein>
    <recommendedName>
        <fullName evidence="3">Protein kinase domain-containing protein</fullName>
    </recommendedName>
</protein>
<organism evidence="1 2">
    <name type="scientific">Aspergillus pseudodeflectus</name>
    <dbReference type="NCBI Taxonomy" id="176178"/>
    <lineage>
        <taxon>Eukaryota</taxon>
        <taxon>Fungi</taxon>
        <taxon>Dikarya</taxon>
        <taxon>Ascomycota</taxon>
        <taxon>Pezizomycotina</taxon>
        <taxon>Eurotiomycetes</taxon>
        <taxon>Eurotiomycetidae</taxon>
        <taxon>Eurotiales</taxon>
        <taxon>Aspergillaceae</taxon>
        <taxon>Aspergillus</taxon>
        <taxon>Aspergillus subgen. Nidulantes</taxon>
    </lineage>
</organism>
<dbReference type="InterPro" id="IPR011009">
    <property type="entry name" value="Kinase-like_dom_sf"/>
</dbReference>
<dbReference type="EMBL" id="JBFXLR010000020">
    <property type="protein sequence ID" value="KAL2850524.1"/>
    <property type="molecule type" value="Genomic_DNA"/>
</dbReference>
<name>A0ABR4KE29_9EURO</name>
<dbReference type="RefSeq" id="XP_070899393.1">
    <property type="nucleotide sequence ID" value="XM_071045601.1"/>
</dbReference>
<dbReference type="Gene3D" id="1.10.510.10">
    <property type="entry name" value="Transferase(Phosphotransferase) domain 1"/>
    <property type="match status" value="1"/>
</dbReference>
<sequence length="357" mass="40240">MARTVFHLRLRPAAGSRPADLFNKILQSREQIAPDQRFQCEIGNSGILAEQVDESIVVLLSDGFSSALDPETDGPLEHYTDDNHMCNLGSGIEEHRAWKTTRVYEIIGNHPRLVRFIVRDPWTALPILEKPWSTLDGFLEERYDAMYAPRSEGGRGSYLKPAYRPLIFQWALQVLTALNSIHSKDVIVGDLHTHVCWLQSPDSICILGFLDALYMEPMYAMRYTNDTWGCEYNFPFHPSLIPNKGNGPGGRWDRDLATVQTDLFLWAGLVYELLTGTWPANERGLDEVRVMLTNKLWPRLGEEKLDTIMTKCWEYGYGSADEVKADLRRVLAAEGLVVGGVEGDEIQGLDVAQILAG</sequence>
<accession>A0ABR4KE29</accession>
<dbReference type="GeneID" id="98160765"/>
<evidence type="ECO:0008006" key="3">
    <source>
        <dbReference type="Google" id="ProtNLM"/>
    </source>
</evidence>
<evidence type="ECO:0000313" key="1">
    <source>
        <dbReference type="EMBL" id="KAL2850524.1"/>
    </source>
</evidence>